<accession>A0ABQ0GQE1</accession>
<feature type="transmembrane region" description="Helical" evidence="1">
    <location>
        <begin position="143"/>
        <end position="161"/>
    </location>
</feature>
<feature type="transmembrane region" description="Helical" evidence="1">
    <location>
        <begin position="112"/>
        <end position="137"/>
    </location>
</feature>
<keyword evidence="3" id="KW-1185">Reference proteome</keyword>
<comment type="caution">
    <text evidence="2">The sequence shown here is derived from an EMBL/GenBank/DDBJ whole genome shotgun (WGS) entry which is preliminary data.</text>
</comment>
<proteinExistence type="predicted"/>
<organism evidence="2 3">
    <name type="scientific">Madurella fahalii</name>
    <dbReference type="NCBI Taxonomy" id="1157608"/>
    <lineage>
        <taxon>Eukaryota</taxon>
        <taxon>Fungi</taxon>
        <taxon>Dikarya</taxon>
        <taxon>Ascomycota</taxon>
        <taxon>Pezizomycotina</taxon>
        <taxon>Sordariomycetes</taxon>
        <taxon>Sordariomycetidae</taxon>
        <taxon>Sordariales</taxon>
        <taxon>Sordariales incertae sedis</taxon>
        <taxon>Madurella</taxon>
    </lineage>
</organism>
<evidence type="ECO:0000313" key="3">
    <source>
        <dbReference type="Proteomes" id="UP001628179"/>
    </source>
</evidence>
<gene>
    <name evidence="2" type="ORF">MFIFM68171_10174</name>
</gene>
<dbReference type="Proteomes" id="UP001628179">
    <property type="component" value="Unassembled WGS sequence"/>
</dbReference>
<protein>
    <submittedName>
        <fullName evidence="2">Uncharacterized protein</fullName>
    </submittedName>
</protein>
<dbReference type="RefSeq" id="XP_070921694.1">
    <property type="nucleotide sequence ID" value="XM_071065593.1"/>
</dbReference>
<keyword evidence="1" id="KW-1133">Transmembrane helix</keyword>
<evidence type="ECO:0000256" key="1">
    <source>
        <dbReference type="SAM" id="Phobius"/>
    </source>
</evidence>
<name>A0ABQ0GQE1_9PEZI</name>
<reference evidence="2 3" key="1">
    <citation type="submission" date="2024-09" db="EMBL/GenBank/DDBJ databases">
        <title>Itraconazole resistance in Madurella fahalii resulting from another homologue of gene encoding cytochrome P450 14-alpha sterol demethylase (CYP51).</title>
        <authorList>
            <person name="Yoshioka I."/>
            <person name="Fahal A.H."/>
            <person name="Kaneko S."/>
            <person name="Yaguchi T."/>
        </authorList>
    </citation>
    <scope>NUCLEOTIDE SEQUENCE [LARGE SCALE GENOMIC DNA]</scope>
    <source>
        <strain evidence="2 3">IFM 68171</strain>
    </source>
</reference>
<keyword evidence="1" id="KW-0472">Membrane</keyword>
<evidence type="ECO:0000313" key="2">
    <source>
        <dbReference type="EMBL" id="GAB1319964.1"/>
    </source>
</evidence>
<dbReference type="GeneID" id="98180916"/>
<dbReference type="EMBL" id="BAAFSV010000006">
    <property type="protein sequence ID" value="GAB1319964.1"/>
    <property type="molecule type" value="Genomic_DNA"/>
</dbReference>
<sequence>MPISLPTTESGSSGTNHGNGFSLAGLRSRFFPTLDFSSTPGRSVAAILTIRSLYNLLVLVLSMMGGGSGVIVATLFFLIDPLVMMCCLGLIAEAQGERKVLGTWIGRRQLDAFLLICAAIHALYAVYVLVCTISFAIFFGYGLGHFLTIVGLVISATAFLASRPPTDEDGTLGIA</sequence>
<keyword evidence="1" id="KW-0812">Transmembrane</keyword>